<dbReference type="AlphaFoldDB" id="A0A7X3MFX5"/>
<dbReference type="EMBL" id="WUQX01000001">
    <property type="protein sequence ID" value="MXP75691.1"/>
    <property type="molecule type" value="Genomic_DNA"/>
</dbReference>
<dbReference type="InterPro" id="IPR024522">
    <property type="entry name" value="DUF3789"/>
</dbReference>
<comment type="caution">
    <text evidence="2">The sequence shown here is derived from an EMBL/GenBank/DDBJ whole genome shotgun (WGS) entry which is preliminary data.</text>
</comment>
<dbReference type="Pfam" id="PF12664">
    <property type="entry name" value="DUF3789"/>
    <property type="match status" value="1"/>
</dbReference>
<keyword evidence="1" id="KW-1133">Transmembrane helix</keyword>
<dbReference type="Proteomes" id="UP000460412">
    <property type="component" value="Unassembled WGS sequence"/>
</dbReference>
<feature type="transmembrane region" description="Helical" evidence="1">
    <location>
        <begin position="6"/>
        <end position="25"/>
    </location>
</feature>
<keyword evidence="1" id="KW-0472">Membrane</keyword>
<keyword evidence="3" id="KW-1185">Reference proteome</keyword>
<sequence length="46" mass="5155">MWNMITHFLTFTGGMSAGVVLMCLLQTGKQADEEFEDMQSPAKKCQ</sequence>
<proteinExistence type="predicted"/>
<name>A0A7X3MFX5_9FIRM</name>
<gene>
    <name evidence="2" type="ORF">GN277_09920</name>
</gene>
<reference evidence="2 3" key="1">
    <citation type="submission" date="2019-12" db="EMBL/GenBank/DDBJ databases">
        <title>Sporaefaciens musculi gen. nov., sp. nov., a novel bacterium isolated from the caecum of an obese mouse.</title>
        <authorList>
            <person name="Rasmussen T.S."/>
            <person name="Streidl T."/>
            <person name="Hitch T.C.A."/>
            <person name="Wortmann E."/>
            <person name="Deptula P."/>
            <person name="Hansen M."/>
            <person name="Nielsen D.S."/>
            <person name="Clavel T."/>
            <person name="Vogensen F.K."/>
        </authorList>
    </citation>
    <scope>NUCLEOTIDE SEQUENCE [LARGE SCALE GENOMIC DNA]</scope>
    <source>
        <strain evidence="2 3">WCA-9-b2</strain>
    </source>
</reference>
<keyword evidence="1" id="KW-0812">Transmembrane</keyword>
<evidence type="ECO:0000313" key="2">
    <source>
        <dbReference type="EMBL" id="MXP75691.1"/>
    </source>
</evidence>
<protein>
    <submittedName>
        <fullName evidence="2">DUF3789 domain-containing protein</fullName>
    </submittedName>
</protein>
<evidence type="ECO:0000256" key="1">
    <source>
        <dbReference type="SAM" id="Phobius"/>
    </source>
</evidence>
<organism evidence="2 3">
    <name type="scientific">Sporofaciens musculi</name>
    <dbReference type="NCBI Taxonomy" id="2681861"/>
    <lineage>
        <taxon>Bacteria</taxon>
        <taxon>Bacillati</taxon>
        <taxon>Bacillota</taxon>
        <taxon>Clostridia</taxon>
        <taxon>Lachnospirales</taxon>
        <taxon>Lachnospiraceae</taxon>
        <taxon>Sporofaciens</taxon>
    </lineage>
</organism>
<dbReference type="RefSeq" id="WP_159750904.1">
    <property type="nucleotide sequence ID" value="NZ_WUQX01000001.1"/>
</dbReference>
<accession>A0A7X3MFX5</accession>
<evidence type="ECO:0000313" key="3">
    <source>
        <dbReference type="Proteomes" id="UP000460412"/>
    </source>
</evidence>